<dbReference type="InterPro" id="IPR002686">
    <property type="entry name" value="Transposase_17"/>
</dbReference>
<dbReference type="GO" id="GO:0008902">
    <property type="term" value="F:hydroxymethylpyrimidine kinase activity"/>
    <property type="evidence" value="ECO:0007669"/>
    <property type="project" value="UniProtKB-EC"/>
</dbReference>
<evidence type="ECO:0000259" key="8">
    <source>
        <dbReference type="SMART" id="SM01321"/>
    </source>
</evidence>
<dbReference type="InterPro" id="IPR029056">
    <property type="entry name" value="Ribokinase-like"/>
</dbReference>
<dbReference type="NCBIfam" id="TIGR00097">
    <property type="entry name" value="HMP-P_kinase"/>
    <property type="match status" value="1"/>
</dbReference>
<dbReference type="GO" id="GO:0006313">
    <property type="term" value="P:DNA transposition"/>
    <property type="evidence" value="ECO:0007669"/>
    <property type="project" value="InterPro"/>
</dbReference>
<comment type="pathway">
    <text evidence="1">Cofactor biosynthesis; thiamine diphosphate biosynthesis.</text>
</comment>
<dbReference type="SUPFAM" id="SSF53613">
    <property type="entry name" value="Ribokinase-like"/>
    <property type="match status" value="1"/>
</dbReference>
<dbReference type="Pfam" id="PF08543">
    <property type="entry name" value="Phos_pyr_kin"/>
    <property type="match status" value="1"/>
</dbReference>
<dbReference type="InterPro" id="IPR036515">
    <property type="entry name" value="Transposase_17_sf"/>
</dbReference>
<evidence type="ECO:0000256" key="3">
    <source>
        <dbReference type="ARBA" id="ARBA00022679"/>
    </source>
</evidence>
<evidence type="ECO:0000256" key="5">
    <source>
        <dbReference type="ARBA" id="ARBA00022777"/>
    </source>
</evidence>
<dbReference type="Proteomes" id="UP000346198">
    <property type="component" value="Unassembled WGS sequence"/>
</dbReference>
<evidence type="ECO:0000256" key="1">
    <source>
        <dbReference type="ARBA" id="ARBA00004948"/>
    </source>
</evidence>
<evidence type="ECO:0000256" key="7">
    <source>
        <dbReference type="SAM" id="MobiDB-lite"/>
    </source>
</evidence>
<dbReference type="EC" id="2.7.1.49" evidence="2"/>
<evidence type="ECO:0000256" key="2">
    <source>
        <dbReference type="ARBA" id="ARBA00012135"/>
    </source>
</evidence>
<proteinExistence type="predicted"/>
<dbReference type="GO" id="GO:0005829">
    <property type="term" value="C:cytosol"/>
    <property type="evidence" value="ECO:0007669"/>
    <property type="project" value="TreeGrafter"/>
</dbReference>
<keyword evidence="6" id="KW-0067">ATP-binding</keyword>
<dbReference type="GO" id="GO:0008972">
    <property type="term" value="F:phosphomethylpyrimidine kinase activity"/>
    <property type="evidence" value="ECO:0007669"/>
    <property type="project" value="InterPro"/>
</dbReference>
<gene>
    <name evidence="9" type="primary">thiD</name>
    <name evidence="9" type="ORF">SCARR_03629</name>
</gene>
<dbReference type="GO" id="GO:0009228">
    <property type="term" value="P:thiamine biosynthetic process"/>
    <property type="evidence" value="ECO:0007669"/>
    <property type="project" value="InterPro"/>
</dbReference>
<dbReference type="RefSeq" id="WP_168433408.1">
    <property type="nucleotide sequence ID" value="NZ_CAAHFH010000002.1"/>
</dbReference>
<evidence type="ECO:0000313" key="10">
    <source>
        <dbReference type="Proteomes" id="UP000346198"/>
    </source>
</evidence>
<evidence type="ECO:0000256" key="6">
    <source>
        <dbReference type="ARBA" id="ARBA00022840"/>
    </source>
</evidence>
<protein>
    <recommendedName>
        <fullName evidence="2">hydroxymethylpyrimidine kinase</fullName>
        <ecNumber evidence="2">2.7.1.49</ecNumber>
    </recommendedName>
</protein>
<keyword evidence="4" id="KW-0547">Nucleotide-binding</keyword>
<reference evidence="9 10" key="1">
    <citation type="submission" date="2019-04" db="EMBL/GenBank/DDBJ databases">
        <authorList>
            <person name="Van Vliet M D."/>
        </authorList>
    </citation>
    <scope>NUCLEOTIDE SEQUENCE [LARGE SCALE GENOMIC DNA]</scope>
    <source>
        <strain evidence="9 10">F21</strain>
    </source>
</reference>
<dbReference type="PANTHER" id="PTHR20858:SF17">
    <property type="entry name" value="HYDROXYMETHYLPYRIMIDINE_PHOSPHOMETHYLPYRIMIDINE KINASE THI20-RELATED"/>
    <property type="match status" value="1"/>
</dbReference>
<dbReference type="GO" id="GO:0004803">
    <property type="term" value="F:transposase activity"/>
    <property type="evidence" value="ECO:0007669"/>
    <property type="project" value="InterPro"/>
</dbReference>
<dbReference type="InterPro" id="IPR004399">
    <property type="entry name" value="HMP/HMP-P_kinase_dom"/>
</dbReference>
<dbReference type="Pfam" id="PF01797">
    <property type="entry name" value="Y1_Tnp"/>
    <property type="match status" value="1"/>
</dbReference>
<feature type="domain" description="Transposase IS200-like" evidence="8">
    <location>
        <begin position="345"/>
        <end position="461"/>
    </location>
</feature>
<dbReference type="SMART" id="SM01321">
    <property type="entry name" value="Y1_Tnp"/>
    <property type="match status" value="1"/>
</dbReference>
<dbReference type="CDD" id="cd01169">
    <property type="entry name" value="HMPP_kinase"/>
    <property type="match status" value="1"/>
</dbReference>
<dbReference type="Gene3D" id="3.30.70.1290">
    <property type="entry name" value="Transposase IS200-like"/>
    <property type="match status" value="1"/>
</dbReference>
<sequence>MPSPPKIKTVGDPQIKNQHSAIKNSPAPIAWAIAGSDSGGGAGIQADLKVMSAFGVHGCSVITALTAQNTLGVQSSEPVSDAMLRAQLQSLETDLPPAVIKTGMLGSADTCSILADFLGKLQVSSFQFPVPPVLVCDPVLKSTSGSNLLDPEALGILVQSLFPRVDILTPNLPEAEKLIGRKIESIEQAADLILAMGVKSVLIKGGHAEGGECRDFWSDGTQTLWLSSPRIETPSTHGTGCILASAIASVLARGQEMAEAVITAKTFLNQCLKSPANLGAGHGPMLIEPFRNNSDDRPYVVAGGGGSAPRKAVDGGGDSAAQNPESPPPATTEHSHLRRLSKIFVSDPAYFVTTCTKNRRRLLDNPTVHQILREEWEGALDRHGWAFGSYVVMPDHIHFFCKPTPEACKLSELMQHWKEWTSKRIKQELLLDDTVWQEEFFDHLLRSHESYSEKWNYVEQNPVRAGLAATAADWPYAGFIHYK</sequence>
<organism evidence="9 10">
    <name type="scientific">Pontiella sulfatireligans</name>
    <dbReference type="NCBI Taxonomy" id="2750658"/>
    <lineage>
        <taxon>Bacteria</taxon>
        <taxon>Pseudomonadati</taxon>
        <taxon>Kiritimatiellota</taxon>
        <taxon>Kiritimatiellia</taxon>
        <taxon>Kiritimatiellales</taxon>
        <taxon>Pontiellaceae</taxon>
        <taxon>Pontiella</taxon>
    </lineage>
</organism>
<keyword evidence="3" id="KW-0808">Transferase</keyword>
<dbReference type="FunFam" id="3.40.1190.20:FF:000003">
    <property type="entry name" value="Phosphomethylpyrimidine kinase ThiD"/>
    <property type="match status" value="1"/>
</dbReference>
<dbReference type="NCBIfam" id="NF047646">
    <property type="entry name" value="REP_Tyr_transpos"/>
    <property type="match status" value="1"/>
</dbReference>
<dbReference type="Gene3D" id="3.40.1190.20">
    <property type="match status" value="1"/>
</dbReference>
<accession>A0A6C2UMQ8</accession>
<dbReference type="GO" id="GO:0003677">
    <property type="term" value="F:DNA binding"/>
    <property type="evidence" value="ECO:0007669"/>
    <property type="project" value="InterPro"/>
</dbReference>
<keyword evidence="5 9" id="KW-0418">Kinase</keyword>
<dbReference type="AlphaFoldDB" id="A0A6C2UMQ8"/>
<name>A0A6C2UMQ8_9BACT</name>
<dbReference type="EMBL" id="CAAHFH010000002">
    <property type="protein sequence ID" value="VGO21555.1"/>
    <property type="molecule type" value="Genomic_DNA"/>
</dbReference>
<dbReference type="InterPro" id="IPR013749">
    <property type="entry name" value="PM/HMP-P_kinase-1"/>
</dbReference>
<evidence type="ECO:0000313" key="9">
    <source>
        <dbReference type="EMBL" id="VGO21555.1"/>
    </source>
</evidence>
<dbReference type="SUPFAM" id="SSF143422">
    <property type="entry name" value="Transposase IS200-like"/>
    <property type="match status" value="1"/>
</dbReference>
<dbReference type="PANTHER" id="PTHR20858">
    <property type="entry name" value="PHOSPHOMETHYLPYRIMIDINE KINASE"/>
    <property type="match status" value="1"/>
</dbReference>
<keyword evidence="10" id="KW-1185">Reference proteome</keyword>
<dbReference type="GO" id="GO:0005524">
    <property type="term" value="F:ATP binding"/>
    <property type="evidence" value="ECO:0007669"/>
    <property type="project" value="UniProtKB-KW"/>
</dbReference>
<feature type="region of interest" description="Disordered" evidence="7">
    <location>
        <begin position="302"/>
        <end position="335"/>
    </location>
</feature>
<evidence type="ECO:0000256" key="4">
    <source>
        <dbReference type="ARBA" id="ARBA00022741"/>
    </source>
</evidence>